<sequence length="361" mass="41211">MASPFTLPFIPPDETPITHPDITLASIRTGTATSTAATTAFARAIDRLHRFHSWIPHLATILHTLLYLAMPIFYLLTQRRRHDIATDEATERETQQEWASAWHTKDWTTLYGLLALAQENEPMPTPWAPRYLRSMQQRLQAPRRRWALRELLEKGIIPLYIQDGGVCTRQTASWGVRPTFPFVTLPRYRQTKSRAYFDFAVPHYEEELVRQFVMLLCRNEAGHGVEYCRFDPGPKLRRPGKGKPPCAPYKGPGFPLSVGAEAVVESLLPFCPDKVVERAHEGCCPLEWYLKGDAAETIPLLHYVSLCIVRVESGHWGHVELDNCVLNCAQDVGMEDLWPLHKAQRRATRELERLGLAIDQL</sequence>
<protein>
    <submittedName>
        <fullName evidence="2">Uncharacterized protein</fullName>
    </submittedName>
</protein>
<evidence type="ECO:0000256" key="1">
    <source>
        <dbReference type="SAM" id="Phobius"/>
    </source>
</evidence>
<proteinExistence type="predicted"/>
<organism evidence="2 3">
    <name type="scientific">Stemphylium lycopersici</name>
    <name type="common">Tomato gray leaf spot disease fungus</name>
    <name type="synonym">Thyrospora lycopersici</name>
    <dbReference type="NCBI Taxonomy" id="183478"/>
    <lineage>
        <taxon>Eukaryota</taxon>
        <taxon>Fungi</taxon>
        <taxon>Dikarya</taxon>
        <taxon>Ascomycota</taxon>
        <taxon>Pezizomycotina</taxon>
        <taxon>Dothideomycetes</taxon>
        <taxon>Pleosporomycetidae</taxon>
        <taxon>Pleosporales</taxon>
        <taxon>Pleosporineae</taxon>
        <taxon>Pleosporaceae</taxon>
        <taxon>Stemphylium</taxon>
    </lineage>
</organism>
<reference evidence="3" key="1">
    <citation type="submission" date="2018-05" db="EMBL/GenBank/DDBJ databases">
        <title>Draft genome sequence of Stemphylium lycopersici strain CIDEFI 213.</title>
        <authorList>
            <person name="Medina R."/>
            <person name="Franco M.E.E."/>
            <person name="Lucentini C.G."/>
            <person name="Saparrat M.C.N."/>
            <person name="Balatti P.A."/>
        </authorList>
    </citation>
    <scope>NUCLEOTIDE SEQUENCE [LARGE SCALE GENOMIC DNA]</scope>
    <source>
        <strain evidence="3">CIDEFI 213</strain>
    </source>
</reference>
<name>A0A364N5N6_STELY</name>
<dbReference type="Proteomes" id="UP000249619">
    <property type="component" value="Unassembled WGS sequence"/>
</dbReference>
<gene>
    <name evidence="2" type="ORF">DDE83_004083</name>
</gene>
<keyword evidence="3" id="KW-1185">Reference proteome</keyword>
<evidence type="ECO:0000313" key="2">
    <source>
        <dbReference type="EMBL" id="RAR12551.1"/>
    </source>
</evidence>
<feature type="transmembrane region" description="Helical" evidence="1">
    <location>
        <begin position="54"/>
        <end position="76"/>
    </location>
</feature>
<keyword evidence="1" id="KW-1133">Transmembrane helix</keyword>
<evidence type="ECO:0000313" key="3">
    <source>
        <dbReference type="Proteomes" id="UP000249619"/>
    </source>
</evidence>
<dbReference type="AlphaFoldDB" id="A0A364N5N6"/>
<keyword evidence="1" id="KW-0472">Membrane</keyword>
<keyword evidence="1" id="KW-0812">Transmembrane</keyword>
<dbReference type="EMBL" id="QGDH01000049">
    <property type="protein sequence ID" value="RAR12551.1"/>
    <property type="molecule type" value="Genomic_DNA"/>
</dbReference>
<comment type="caution">
    <text evidence="2">The sequence shown here is derived from an EMBL/GenBank/DDBJ whole genome shotgun (WGS) entry which is preliminary data.</text>
</comment>
<accession>A0A364N5N6</accession>